<dbReference type="EMBL" id="BGZK01000419">
    <property type="protein sequence ID" value="GBP42466.1"/>
    <property type="molecule type" value="Genomic_DNA"/>
</dbReference>
<keyword evidence="2" id="KW-1185">Reference proteome</keyword>
<accession>A0A4C1VTI5</accession>
<dbReference type="OrthoDB" id="10017160at2759"/>
<protein>
    <submittedName>
        <fullName evidence="1">Uncharacterized protein</fullName>
    </submittedName>
</protein>
<reference evidence="1 2" key="1">
    <citation type="journal article" date="2019" name="Commun. Biol.">
        <title>The bagworm genome reveals a unique fibroin gene that provides high tensile strength.</title>
        <authorList>
            <person name="Kono N."/>
            <person name="Nakamura H."/>
            <person name="Ohtoshi R."/>
            <person name="Tomita M."/>
            <person name="Numata K."/>
            <person name="Arakawa K."/>
        </authorList>
    </citation>
    <scope>NUCLEOTIDE SEQUENCE [LARGE SCALE GENOMIC DNA]</scope>
</reference>
<sequence length="124" mass="13466">MLKGRPSTPTTEDDVSDLQLMIETDKRVTYQQIQTSFGIGPILPFTTPLPDPPHLIPSTSAHLSHYQRYPIPTQEAGNALLTLFGLQMFMGGAFGLNKFSPPRLLRGVGPAAPAAKRAHVTNSL</sequence>
<evidence type="ECO:0000313" key="2">
    <source>
        <dbReference type="Proteomes" id="UP000299102"/>
    </source>
</evidence>
<evidence type="ECO:0000313" key="1">
    <source>
        <dbReference type="EMBL" id="GBP42466.1"/>
    </source>
</evidence>
<proteinExistence type="predicted"/>
<dbReference type="AlphaFoldDB" id="A0A4C1VTI5"/>
<comment type="caution">
    <text evidence="1">The sequence shown here is derived from an EMBL/GenBank/DDBJ whole genome shotgun (WGS) entry which is preliminary data.</text>
</comment>
<dbReference type="Proteomes" id="UP000299102">
    <property type="component" value="Unassembled WGS sequence"/>
</dbReference>
<organism evidence="1 2">
    <name type="scientific">Eumeta variegata</name>
    <name type="common">Bagworm moth</name>
    <name type="synonym">Eumeta japonica</name>
    <dbReference type="NCBI Taxonomy" id="151549"/>
    <lineage>
        <taxon>Eukaryota</taxon>
        <taxon>Metazoa</taxon>
        <taxon>Ecdysozoa</taxon>
        <taxon>Arthropoda</taxon>
        <taxon>Hexapoda</taxon>
        <taxon>Insecta</taxon>
        <taxon>Pterygota</taxon>
        <taxon>Neoptera</taxon>
        <taxon>Endopterygota</taxon>
        <taxon>Lepidoptera</taxon>
        <taxon>Glossata</taxon>
        <taxon>Ditrysia</taxon>
        <taxon>Tineoidea</taxon>
        <taxon>Psychidae</taxon>
        <taxon>Oiketicinae</taxon>
        <taxon>Eumeta</taxon>
    </lineage>
</organism>
<gene>
    <name evidence="1" type="ORF">EVAR_29269_1</name>
</gene>
<name>A0A4C1VTI5_EUMVA</name>